<dbReference type="RefSeq" id="XP_015516587.2">
    <property type="nucleotide sequence ID" value="XM_015661101.2"/>
</dbReference>
<dbReference type="KEGG" id="nlo:107221920"/>
<comment type="similarity">
    <text evidence="1 4">Belongs to the serpin family.</text>
</comment>
<dbReference type="FunCoup" id="A0A6J0BQM1">
    <property type="interactions" value="75"/>
</dbReference>
<dbReference type="InterPro" id="IPR023796">
    <property type="entry name" value="Serpin_dom"/>
</dbReference>
<name>A0A6J0BQM1_NEOLC</name>
<organism evidence="7">
    <name type="scientific">Neodiprion lecontei</name>
    <name type="common">Redheaded pine sawfly</name>
    <dbReference type="NCBI Taxonomy" id="441921"/>
    <lineage>
        <taxon>Eukaryota</taxon>
        <taxon>Metazoa</taxon>
        <taxon>Ecdysozoa</taxon>
        <taxon>Arthropoda</taxon>
        <taxon>Hexapoda</taxon>
        <taxon>Insecta</taxon>
        <taxon>Pterygota</taxon>
        <taxon>Neoptera</taxon>
        <taxon>Endopterygota</taxon>
        <taxon>Hymenoptera</taxon>
        <taxon>Tenthredinoidea</taxon>
        <taxon>Diprionidae</taxon>
        <taxon>Diprioninae</taxon>
        <taxon>Neodiprion</taxon>
    </lineage>
</organism>
<keyword evidence="3" id="KW-0722">Serine protease inhibitor</keyword>
<dbReference type="GO" id="GO:0005615">
    <property type="term" value="C:extracellular space"/>
    <property type="evidence" value="ECO:0007669"/>
    <property type="project" value="InterPro"/>
</dbReference>
<accession>A0A6J0BQM1</accession>
<evidence type="ECO:0000256" key="2">
    <source>
        <dbReference type="ARBA" id="ARBA00022690"/>
    </source>
</evidence>
<evidence type="ECO:0000259" key="5">
    <source>
        <dbReference type="SMART" id="SM00093"/>
    </source>
</evidence>
<dbReference type="InterPro" id="IPR036186">
    <property type="entry name" value="Serpin_sf"/>
</dbReference>
<dbReference type="SMART" id="SM00093">
    <property type="entry name" value="SERPIN"/>
    <property type="match status" value="1"/>
</dbReference>
<keyword evidence="6" id="KW-1185">Reference proteome</keyword>
<dbReference type="OrthoDB" id="671595at2759"/>
<dbReference type="Gene3D" id="2.30.39.10">
    <property type="entry name" value="Alpha-1-antitrypsin, domain 1"/>
    <property type="match status" value="1"/>
</dbReference>
<dbReference type="Proteomes" id="UP000829291">
    <property type="component" value="Chromosome 1"/>
</dbReference>
<evidence type="ECO:0000313" key="7">
    <source>
        <dbReference type="RefSeq" id="XP_015516587.2"/>
    </source>
</evidence>
<dbReference type="InterPro" id="IPR000215">
    <property type="entry name" value="Serpin_fam"/>
</dbReference>
<dbReference type="InterPro" id="IPR042178">
    <property type="entry name" value="Serpin_sf_1"/>
</dbReference>
<proteinExistence type="inferred from homology"/>
<dbReference type="SUPFAM" id="SSF56574">
    <property type="entry name" value="Serpins"/>
    <property type="match status" value="1"/>
</dbReference>
<dbReference type="PANTHER" id="PTHR11461:SF211">
    <property type="entry name" value="GH10112P-RELATED"/>
    <property type="match status" value="1"/>
</dbReference>
<evidence type="ECO:0000256" key="4">
    <source>
        <dbReference type="RuleBase" id="RU000411"/>
    </source>
</evidence>
<gene>
    <name evidence="7" type="primary">LOC107221920</name>
</gene>
<dbReference type="CDD" id="cd19601">
    <property type="entry name" value="serpin42Da-like"/>
    <property type="match status" value="1"/>
</dbReference>
<dbReference type="InParanoid" id="A0A6J0BQM1"/>
<evidence type="ECO:0000256" key="3">
    <source>
        <dbReference type="ARBA" id="ARBA00022900"/>
    </source>
</evidence>
<dbReference type="AlphaFoldDB" id="A0A6J0BQM1"/>
<dbReference type="Gene3D" id="3.30.497.10">
    <property type="entry name" value="Antithrombin, subunit I, domain 2"/>
    <property type="match status" value="1"/>
</dbReference>
<dbReference type="InterPro" id="IPR042185">
    <property type="entry name" value="Serpin_sf_2"/>
</dbReference>
<protein>
    <submittedName>
        <fullName evidence="7">Serpin B6</fullName>
    </submittedName>
</protein>
<dbReference type="GO" id="GO:0004867">
    <property type="term" value="F:serine-type endopeptidase inhibitor activity"/>
    <property type="evidence" value="ECO:0007669"/>
    <property type="project" value="UniProtKB-KW"/>
</dbReference>
<dbReference type="PANTHER" id="PTHR11461">
    <property type="entry name" value="SERINE PROTEASE INHIBITOR, SERPIN"/>
    <property type="match status" value="1"/>
</dbReference>
<dbReference type="Pfam" id="PF00079">
    <property type="entry name" value="Serpin"/>
    <property type="match status" value="1"/>
</dbReference>
<sequence length="384" mass="42588">MADKNTDALRKVALTTGEFSKNFLTTVAGDTSSNLVVSPLSAQVALAMAAYGAGGKTATQMRKSLLLPEDNQLGQSGYKSLIERLNGVKEVELRIANKIYPAKQFVIKSAYKELTARKFLSRCEELDFHNSEAAARTINSWCEQQTNNRIKDVIARGSLHPNTALVLVNAAYFKGSWAKRFDPSLTADRPFHVNDKISKIVPTMFLKHTFRFGHLPEVNARFIELPYRGNELSMVIILPKEVNGLKAVRDNLHKVNLAARLKRTGPSHVELSLPKFKIETTLNLEQSLKILGMTDMFQDGADFSGIADSGLKISKVVQKTFIEVNEEGSEAAAATVIVAMPISLDAQPPPPERFIVDRPVYYAIYHRDLEVTLFNGFLHQPSVS</sequence>
<feature type="domain" description="Serpin" evidence="5">
    <location>
        <begin position="21"/>
        <end position="381"/>
    </location>
</feature>
<evidence type="ECO:0000313" key="6">
    <source>
        <dbReference type="Proteomes" id="UP000829291"/>
    </source>
</evidence>
<dbReference type="GeneID" id="107221920"/>
<keyword evidence="2" id="KW-0646">Protease inhibitor</keyword>
<evidence type="ECO:0000256" key="1">
    <source>
        <dbReference type="ARBA" id="ARBA00009500"/>
    </source>
</evidence>
<reference evidence="7" key="1">
    <citation type="submission" date="2025-08" db="UniProtKB">
        <authorList>
            <consortium name="RefSeq"/>
        </authorList>
    </citation>
    <scope>IDENTIFICATION</scope>
    <source>
        <tissue evidence="7">Thorax and Abdomen</tissue>
    </source>
</reference>